<protein>
    <submittedName>
        <fullName evidence="3">Uncharacterized protein</fullName>
    </submittedName>
</protein>
<dbReference type="PROSITE" id="PS51257">
    <property type="entry name" value="PROKAR_LIPOPROTEIN"/>
    <property type="match status" value="1"/>
</dbReference>
<feature type="transmembrane region" description="Helical" evidence="2">
    <location>
        <begin position="45"/>
        <end position="64"/>
    </location>
</feature>
<feature type="transmembrane region" description="Helical" evidence="2">
    <location>
        <begin position="107"/>
        <end position="130"/>
    </location>
</feature>
<keyword evidence="2" id="KW-1133">Transmembrane helix</keyword>
<evidence type="ECO:0000313" key="3">
    <source>
        <dbReference type="EMBL" id="SFB21995.1"/>
    </source>
</evidence>
<sequence>MLTSIRSRDTSTYSRVTKTRRSTGSHSGAGACGPACAYSGAMPSWLIRGLVMAVLHAIAAVVLAKVTVFRPTEVDLVTVAVVAVLVGTAALWSALDAWLRVPDHARAWFIGSLIAGPVAGVLTVIGRSLFVDQTGLSALGGALTGGAAFTALLILVPAGLGMLVGGRLAKPDEDSDGETATQEPRTTPAG</sequence>
<feature type="transmembrane region" description="Helical" evidence="2">
    <location>
        <begin position="136"/>
        <end position="160"/>
    </location>
</feature>
<feature type="compositionally biased region" description="Polar residues" evidence="1">
    <location>
        <begin position="1"/>
        <end position="16"/>
    </location>
</feature>
<evidence type="ECO:0000256" key="2">
    <source>
        <dbReference type="SAM" id="Phobius"/>
    </source>
</evidence>
<organism evidence="3 4">
    <name type="scientific">Amycolatopsis marina</name>
    <dbReference type="NCBI Taxonomy" id="490629"/>
    <lineage>
        <taxon>Bacteria</taxon>
        <taxon>Bacillati</taxon>
        <taxon>Actinomycetota</taxon>
        <taxon>Actinomycetes</taxon>
        <taxon>Pseudonocardiales</taxon>
        <taxon>Pseudonocardiaceae</taxon>
        <taxon>Amycolatopsis</taxon>
    </lineage>
</organism>
<keyword evidence="2" id="KW-0812">Transmembrane</keyword>
<accession>A0A1I0Z8M7</accession>
<name>A0A1I0Z8M7_9PSEU</name>
<dbReference type="AlphaFoldDB" id="A0A1I0Z8M7"/>
<proteinExistence type="predicted"/>
<keyword evidence="4" id="KW-1185">Reference proteome</keyword>
<keyword evidence="2" id="KW-0472">Membrane</keyword>
<dbReference type="InterPro" id="IPR047958">
    <property type="entry name" value="B-4DMT-like"/>
</dbReference>
<feature type="compositionally biased region" description="Polar residues" evidence="1">
    <location>
        <begin position="178"/>
        <end position="190"/>
    </location>
</feature>
<reference evidence="4" key="1">
    <citation type="submission" date="2016-10" db="EMBL/GenBank/DDBJ databases">
        <authorList>
            <person name="Varghese N."/>
            <person name="Submissions S."/>
        </authorList>
    </citation>
    <scope>NUCLEOTIDE SEQUENCE [LARGE SCALE GENOMIC DNA]</scope>
    <source>
        <strain evidence="4">CGMCC 4.3568</strain>
    </source>
</reference>
<evidence type="ECO:0000313" key="4">
    <source>
        <dbReference type="Proteomes" id="UP000243799"/>
    </source>
</evidence>
<dbReference type="EMBL" id="FOKG01000006">
    <property type="protein sequence ID" value="SFB21995.1"/>
    <property type="molecule type" value="Genomic_DNA"/>
</dbReference>
<dbReference type="Proteomes" id="UP000243799">
    <property type="component" value="Unassembled WGS sequence"/>
</dbReference>
<gene>
    <name evidence="3" type="ORF">SAMN05216266_106213</name>
</gene>
<evidence type="ECO:0000256" key="1">
    <source>
        <dbReference type="SAM" id="MobiDB-lite"/>
    </source>
</evidence>
<dbReference type="NCBIfam" id="NF037996">
    <property type="entry name" value="B-4DMT"/>
    <property type="match status" value="1"/>
</dbReference>
<feature type="transmembrane region" description="Helical" evidence="2">
    <location>
        <begin position="76"/>
        <end position="95"/>
    </location>
</feature>
<feature type="region of interest" description="Disordered" evidence="1">
    <location>
        <begin position="169"/>
        <end position="190"/>
    </location>
</feature>
<dbReference type="STRING" id="490629.SAMN05216266_106213"/>
<feature type="region of interest" description="Disordered" evidence="1">
    <location>
        <begin position="1"/>
        <end position="30"/>
    </location>
</feature>